<dbReference type="Proteomes" id="UP001172102">
    <property type="component" value="Unassembled WGS sequence"/>
</dbReference>
<gene>
    <name evidence="6" type="ORF">B0H67DRAFT_579705</name>
</gene>
<sequence>MDVRAAYKNFLAQSVLLDSKVVTFREVSRALHVHNNTAKQMLYDFHKSENEKRPGAVFVTYVVFGTKKKPIEHRNGADEDVEMTSSMPDSSPDAAVTRAFSLDLIPEELLEDALEEYEEVRSIHVYSAAPHPAKDMALLADTAQEAHSNRNGEDDIDGDQAYVITNPSVRRRERKGTAPNVATPPAGTKAAKKEIKSAFSKPAPAPSKLKDEVKASPPAPEAEKASSSAPAKKPTPALKRGGSANSGIMQAFSKAATMAKKEKPASQPATPSGDDSSVQPMSDDGEDDCEMPQPKAWAGAEGGTGRKSKREREEELRRMMEEEDEDEGEEKAPSPEPEEEPQAPPSVKEEPAEIVTTSTDGRRRGKRKIMRKKQIMDDQGYLVTIQEPGWESFSEDEPAPPPKKTASSAPQAPAAKGKKSGPKGNQGSIMSFFSKK</sequence>
<feature type="compositionally biased region" description="Low complexity" evidence="5">
    <location>
        <begin position="225"/>
        <end position="237"/>
    </location>
</feature>
<keyword evidence="3" id="KW-0235">DNA replication</keyword>
<name>A0AA40DSX8_9PEZI</name>
<dbReference type="GO" id="GO:1904161">
    <property type="term" value="P:DNA synthesis involved in UV-damage excision repair"/>
    <property type="evidence" value="ECO:0007669"/>
    <property type="project" value="TreeGrafter"/>
</dbReference>
<evidence type="ECO:0000256" key="2">
    <source>
        <dbReference type="ARBA" id="ARBA00017589"/>
    </source>
</evidence>
<comment type="caution">
    <text evidence="6">The sequence shown here is derived from an EMBL/GenBank/DDBJ whole genome shotgun (WGS) entry which is preliminary data.</text>
</comment>
<feature type="compositionally biased region" description="Polar residues" evidence="5">
    <location>
        <begin position="425"/>
        <end position="436"/>
    </location>
</feature>
<accession>A0AA40DSX8</accession>
<dbReference type="PANTHER" id="PTHR17598:SF13">
    <property type="entry name" value="DNA POLYMERASE DELTA SUBUNIT 3"/>
    <property type="match status" value="1"/>
</dbReference>
<dbReference type="GO" id="GO:0003887">
    <property type="term" value="F:DNA-directed DNA polymerase activity"/>
    <property type="evidence" value="ECO:0007669"/>
    <property type="project" value="TreeGrafter"/>
</dbReference>
<reference evidence="6" key="1">
    <citation type="submission" date="2023-06" db="EMBL/GenBank/DDBJ databases">
        <title>Genome-scale phylogeny and comparative genomics of the fungal order Sordariales.</title>
        <authorList>
            <consortium name="Lawrence Berkeley National Laboratory"/>
            <person name="Hensen N."/>
            <person name="Bonometti L."/>
            <person name="Westerberg I."/>
            <person name="Brannstrom I.O."/>
            <person name="Guillou S."/>
            <person name="Cros-Aarteil S."/>
            <person name="Calhoun S."/>
            <person name="Haridas S."/>
            <person name="Kuo A."/>
            <person name="Mondo S."/>
            <person name="Pangilinan J."/>
            <person name="Riley R."/>
            <person name="Labutti K."/>
            <person name="Andreopoulos B."/>
            <person name="Lipzen A."/>
            <person name="Chen C."/>
            <person name="Yanf M."/>
            <person name="Daum C."/>
            <person name="Ng V."/>
            <person name="Clum A."/>
            <person name="Steindorff A."/>
            <person name="Ohm R."/>
            <person name="Martin F."/>
            <person name="Silar P."/>
            <person name="Natvig D."/>
            <person name="Lalanne C."/>
            <person name="Gautier V."/>
            <person name="Ament-Velasquez S.L."/>
            <person name="Kruys A."/>
            <person name="Hutchinson M.I."/>
            <person name="Powell A.J."/>
            <person name="Barry K."/>
            <person name="Miller A.N."/>
            <person name="Grigoriev I.V."/>
            <person name="Debuchy R."/>
            <person name="Gladieux P."/>
            <person name="Thoren M.H."/>
            <person name="Johannesson H."/>
        </authorList>
    </citation>
    <scope>NUCLEOTIDE SEQUENCE</scope>
    <source>
        <strain evidence="6">SMH4607-1</strain>
    </source>
</reference>
<feature type="compositionally biased region" description="Basic residues" evidence="5">
    <location>
        <begin position="363"/>
        <end position="373"/>
    </location>
</feature>
<proteinExistence type="predicted"/>
<evidence type="ECO:0000256" key="3">
    <source>
        <dbReference type="ARBA" id="ARBA00022705"/>
    </source>
</evidence>
<evidence type="ECO:0000313" key="6">
    <source>
        <dbReference type="EMBL" id="KAK0714994.1"/>
    </source>
</evidence>
<dbReference type="GO" id="GO:0006297">
    <property type="term" value="P:nucleotide-excision repair, DNA gap filling"/>
    <property type="evidence" value="ECO:0007669"/>
    <property type="project" value="TreeGrafter"/>
</dbReference>
<keyword evidence="4" id="KW-0539">Nucleus</keyword>
<evidence type="ECO:0000256" key="5">
    <source>
        <dbReference type="SAM" id="MobiDB-lite"/>
    </source>
</evidence>
<feature type="compositionally biased region" description="Basic and acidic residues" evidence="5">
    <location>
        <begin position="310"/>
        <end position="320"/>
    </location>
</feature>
<dbReference type="Pfam" id="PF09507">
    <property type="entry name" value="CDC27"/>
    <property type="match status" value="1"/>
</dbReference>
<evidence type="ECO:0000313" key="7">
    <source>
        <dbReference type="Proteomes" id="UP001172102"/>
    </source>
</evidence>
<evidence type="ECO:0000256" key="4">
    <source>
        <dbReference type="ARBA" id="ARBA00023242"/>
    </source>
</evidence>
<dbReference type="Gene3D" id="3.90.1030.20">
    <property type="entry name" value="DNA polymerase delta, p66 (Cdc27) subunit, wHTH domain"/>
    <property type="match status" value="1"/>
</dbReference>
<dbReference type="InterPro" id="IPR019038">
    <property type="entry name" value="POLD3"/>
</dbReference>
<dbReference type="GO" id="GO:0006271">
    <property type="term" value="P:DNA strand elongation involved in DNA replication"/>
    <property type="evidence" value="ECO:0007669"/>
    <property type="project" value="TreeGrafter"/>
</dbReference>
<dbReference type="AlphaFoldDB" id="A0AA40DSX8"/>
<keyword evidence="7" id="KW-1185">Reference proteome</keyword>
<feature type="compositionally biased region" description="Low complexity" evidence="5">
    <location>
        <begin position="404"/>
        <end position="415"/>
    </location>
</feature>
<organism evidence="6 7">
    <name type="scientific">Lasiosphaeris hirsuta</name>
    <dbReference type="NCBI Taxonomy" id="260670"/>
    <lineage>
        <taxon>Eukaryota</taxon>
        <taxon>Fungi</taxon>
        <taxon>Dikarya</taxon>
        <taxon>Ascomycota</taxon>
        <taxon>Pezizomycotina</taxon>
        <taxon>Sordariomycetes</taxon>
        <taxon>Sordariomycetidae</taxon>
        <taxon>Sordariales</taxon>
        <taxon>Lasiosphaeriaceae</taxon>
        <taxon>Lasiosphaeris</taxon>
    </lineage>
</organism>
<dbReference type="GO" id="GO:0043625">
    <property type="term" value="C:delta DNA polymerase complex"/>
    <property type="evidence" value="ECO:0007669"/>
    <property type="project" value="InterPro"/>
</dbReference>
<dbReference type="PANTHER" id="PTHR17598">
    <property type="entry name" value="DNA POLYMERASE DELTA SUBUNIT 3"/>
    <property type="match status" value="1"/>
</dbReference>
<evidence type="ECO:0000256" key="1">
    <source>
        <dbReference type="ARBA" id="ARBA00004123"/>
    </source>
</evidence>
<protein>
    <recommendedName>
        <fullName evidence="2">DNA polymerase delta subunit 3</fullName>
    </recommendedName>
</protein>
<feature type="region of interest" description="Disordered" evidence="5">
    <location>
        <begin position="166"/>
        <end position="436"/>
    </location>
</feature>
<comment type="subcellular location">
    <subcellularLocation>
        <location evidence="1">Nucleus</location>
    </subcellularLocation>
</comment>
<dbReference type="EMBL" id="JAUKUA010000004">
    <property type="protein sequence ID" value="KAK0714994.1"/>
    <property type="molecule type" value="Genomic_DNA"/>
</dbReference>
<dbReference type="InterPro" id="IPR041913">
    <property type="entry name" value="POLD3_sf"/>
</dbReference>
<feature type="compositionally biased region" description="Polar residues" evidence="5">
    <location>
        <begin position="267"/>
        <end position="280"/>
    </location>
</feature>